<dbReference type="InterPro" id="IPR013568">
    <property type="entry name" value="SEFIR_dom"/>
</dbReference>
<evidence type="ECO:0000259" key="1">
    <source>
        <dbReference type="Pfam" id="PF08357"/>
    </source>
</evidence>
<feature type="domain" description="SEFIR" evidence="1">
    <location>
        <begin position="326"/>
        <end position="460"/>
    </location>
</feature>
<comment type="caution">
    <text evidence="2">The sequence shown here is derived from an EMBL/GenBank/DDBJ whole genome shotgun (WGS) entry which is preliminary data.</text>
</comment>
<proteinExistence type="predicted"/>
<sequence length="479" mass="55487">MEENENARALLQTVLIPYGWLTYTERERVDAFVMSNWIRVCEAMNMNCLEIEALEGTTHDRNGKIFSNKARKAMDYFLNRFKDTSLNKLYEIFHEAGIQVGCSYLLDLMSKKFIEHQEELKKAKELEDLALKHHGTTSSNGFDNQQKFLPKKPIHNCQTSPCSIAMECEDNNKCRYSLGINSSSAMRNDSSQTYTEETSMEYDDSHSRQLSHMNFDHYEERNIRTNGLRMNNLSNAMDCQMTNQTIESQSCNSTVVSKNVILPEDLSKIFARPGYNTGTFPNASKKSKKTNLPKPIGLATNTESLPSDYCLSQRTTFRDLSKFRSRVLIAYDSSDKKNIDKITNIACWLIKNKFRVEFDDFKQDLVKENRDCWMWNVYKQAPFVLLCITPSFERNLLEGKDTSVQKIWNDIEERLKKDPSNREGNSIVPLLISPTKRVPPILKTIVHYKWKEDWQSLSFFLSAPYKLPINKDSKSYSIP</sequence>
<evidence type="ECO:0000313" key="2">
    <source>
        <dbReference type="EMBL" id="CAD5126165.1"/>
    </source>
</evidence>
<dbReference type="AlphaFoldDB" id="A0A7I8WDM0"/>
<dbReference type="Proteomes" id="UP000549394">
    <property type="component" value="Unassembled WGS sequence"/>
</dbReference>
<organism evidence="2 3">
    <name type="scientific">Dimorphilus gyrociliatus</name>
    <dbReference type="NCBI Taxonomy" id="2664684"/>
    <lineage>
        <taxon>Eukaryota</taxon>
        <taxon>Metazoa</taxon>
        <taxon>Spiralia</taxon>
        <taxon>Lophotrochozoa</taxon>
        <taxon>Annelida</taxon>
        <taxon>Polychaeta</taxon>
        <taxon>Polychaeta incertae sedis</taxon>
        <taxon>Dinophilidae</taxon>
        <taxon>Dimorphilus</taxon>
    </lineage>
</organism>
<name>A0A7I8WDM0_9ANNE</name>
<reference evidence="2 3" key="1">
    <citation type="submission" date="2020-08" db="EMBL/GenBank/DDBJ databases">
        <authorList>
            <person name="Hejnol A."/>
        </authorList>
    </citation>
    <scope>NUCLEOTIDE SEQUENCE [LARGE SCALE GENOMIC DNA]</scope>
</reference>
<keyword evidence="3" id="KW-1185">Reference proteome</keyword>
<accession>A0A7I8WDM0</accession>
<evidence type="ECO:0000313" key="3">
    <source>
        <dbReference type="Proteomes" id="UP000549394"/>
    </source>
</evidence>
<dbReference type="Pfam" id="PF08357">
    <property type="entry name" value="SEFIR"/>
    <property type="match status" value="1"/>
</dbReference>
<dbReference type="EMBL" id="CAJFCJ010000033">
    <property type="protein sequence ID" value="CAD5126165.1"/>
    <property type="molecule type" value="Genomic_DNA"/>
</dbReference>
<protein>
    <submittedName>
        <fullName evidence="2">DgyrCDS14334</fullName>
    </submittedName>
</protein>
<gene>
    <name evidence="2" type="ORF">DGYR_LOCUS13431</name>
</gene>